<proteinExistence type="predicted"/>
<keyword evidence="1" id="KW-0472">Membrane</keyword>
<gene>
    <name evidence="2" type="ORF">UFOVP21_34</name>
</gene>
<protein>
    <submittedName>
        <fullName evidence="2">Uncharacterized protein</fullName>
    </submittedName>
</protein>
<dbReference type="EMBL" id="LR796148">
    <property type="protein sequence ID" value="CAB4121691.1"/>
    <property type="molecule type" value="Genomic_DNA"/>
</dbReference>
<feature type="transmembrane region" description="Helical" evidence="1">
    <location>
        <begin position="44"/>
        <end position="63"/>
    </location>
</feature>
<accession>A0A6J5KJC6</accession>
<evidence type="ECO:0000313" key="2">
    <source>
        <dbReference type="EMBL" id="CAB4121691.1"/>
    </source>
</evidence>
<name>A0A6J5KJC6_9CAUD</name>
<keyword evidence="1" id="KW-1133">Transmembrane helix</keyword>
<keyword evidence="1" id="KW-0812">Transmembrane</keyword>
<sequence length="69" mass="7572">MIDGIDPVKIGVMWAKVEAMESEVSELRKDVRTLLELANQSKGGFWMGMVIASSISSLLGFFIHSASQK</sequence>
<organism evidence="2">
    <name type="scientific">uncultured Caudovirales phage</name>
    <dbReference type="NCBI Taxonomy" id="2100421"/>
    <lineage>
        <taxon>Viruses</taxon>
        <taxon>Duplodnaviria</taxon>
        <taxon>Heunggongvirae</taxon>
        <taxon>Uroviricota</taxon>
        <taxon>Caudoviricetes</taxon>
        <taxon>Peduoviridae</taxon>
        <taxon>Maltschvirus</taxon>
        <taxon>Maltschvirus maltsch</taxon>
    </lineage>
</organism>
<evidence type="ECO:0000256" key="1">
    <source>
        <dbReference type="SAM" id="Phobius"/>
    </source>
</evidence>
<reference evidence="2" key="1">
    <citation type="submission" date="2020-04" db="EMBL/GenBank/DDBJ databases">
        <authorList>
            <person name="Chiriac C."/>
            <person name="Salcher M."/>
            <person name="Ghai R."/>
            <person name="Kavagutti S V."/>
        </authorList>
    </citation>
    <scope>NUCLEOTIDE SEQUENCE</scope>
</reference>